<gene>
    <name evidence="3" type="ORF">ACFQRG_07180</name>
</gene>
<dbReference type="Gene3D" id="3.40.50.12780">
    <property type="entry name" value="N-terminal domain of ligase-like"/>
    <property type="match status" value="1"/>
</dbReference>
<dbReference type="RefSeq" id="WP_380965176.1">
    <property type="nucleotide sequence ID" value="NZ_JBHTCO010000005.1"/>
</dbReference>
<dbReference type="EMBL" id="JBHTCO010000005">
    <property type="protein sequence ID" value="MFC7392767.1"/>
    <property type="molecule type" value="Genomic_DNA"/>
</dbReference>
<evidence type="ECO:0000259" key="2">
    <source>
        <dbReference type="Pfam" id="PF00501"/>
    </source>
</evidence>
<comment type="caution">
    <text evidence="3">The sequence shown here is derived from an EMBL/GenBank/DDBJ whole genome shotgun (WGS) entry which is preliminary data.</text>
</comment>
<dbReference type="InterPro" id="IPR042099">
    <property type="entry name" value="ANL_N_sf"/>
</dbReference>
<dbReference type="Gene3D" id="3.30.300.30">
    <property type="match status" value="1"/>
</dbReference>
<name>A0ABW2PVS6_9BACL</name>
<dbReference type="PANTHER" id="PTHR43201">
    <property type="entry name" value="ACYL-COA SYNTHETASE"/>
    <property type="match status" value="1"/>
</dbReference>
<sequence>MNLNIPEQVNLYDEIEKQSKLNPNKIIIEDQGGSLSYSQFLFLVDALSKKINEFISHEERVGLFLPNVIGQVTALFALFKNGQTPCLLNFSMGTQNIIDCMETTALQTVITSREFVEKAQLSLVVEEMQKNVKIIYLEDLKEGMDSGHKVARRVDVPSTRKGKSTEIILFTSGTENKPKGVILTHRNIYANIRQVLSVVDINEKDRIFNPLPLFHAFGLTVGAVLPFVANVKSFLYSSPLHYKEIPKMIQKDKSTIFVATNTFFDHYGKYATRENLETLRIVVSGGEKLKKDVFDKYQRDFGITILQGYGATETSPIIALNTPDFNKEGSVGKPLPLMKCKIDQVEGINEGGNLLLKGPNVMKGYLIHGKGFIPCGEWFETGDIVTIDDEGYIFIISRLKRFAKIAGEMISLNKIEELALECFGTSSFYTVSTPEKRKGEKIIMFTTEKDITEKAFKTFIKQKKISSLYYPKKIEYIDEVPLLHSGKPNYQKLEEMAKGNDK</sequence>
<dbReference type="Proteomes" id="UP001596505">
    <property type="component" value="Unassembled WGS sequence"/>
</dbReference>
<evidence type="ECO:0000256" key="1">
    <source>
        <dbReference type="ARBA" id="ARBA00006432"/>
    </source>
</evidence>
<proteinExistence type="inferred from homology"/>
<comment type="similarity">
    <text evidence="1">Belongs to the ATP-dependent AMP-binding enzyme family.</text>
</comment>
<organism evidence="3 4">
    <name type="scientific">Scopulibacillus cellulosilyticus</name>
    <dbReference type="NCBI Taxonomy" id="2665665"/>
    <lineage>
        <taxon>Bacteria</taxon>
        <taxon>Bacillati</taxon>
        <taxon>Bacillota</taxon>
        <taxon>Bacilli</taxon>
        <taxon>Bacillales</taxon>
        <taxon>Sporolactobacillaceae</taxon>
        <taxon>Scopulibacillus</taxon>
    </lineage>
</organism>
<reference evidence="4" key="1">
    <citation type="journal article" date="2019" name="Int. J. Syst. Evol. Microbiol.">
        <title>The Global Catalogue of Microorganisms (GCM) 10K type strain sequencing project: providing services to taxonomists for standard genome sequencing and annotation.</title>
        <authorList>
            <consortium name="The Broad Institute Genomics Platform"/>
            <consortium name="The Broad Institute Genome Sequencing Center for Infectious Disease"/>
            <person name="Wu L."/>
            <person name="Ma J."/>
        </authorList>
    </citation>
    <scope>NUCLEOTIDE SEQUENCE [LARGE SCALE GENOMIC DNA]</scope>
    <source>
        <strain evidence="4">CGMCC 1.16305</strain>
    </source>
</reference>
<dbReference type="InterPro" id="IPR045851">
    <property type="entry name" value="AMP-bd_C_sf"/>
</dbReference>
<dbReference type="PANTHER" id="PTHR43201:SF8">
    <property type="entry name" value="ACYL-COA SYNTHETASE FAMILY MEMBER 3"/>
    <property type="match status" value="1"/>
</dbReference>
<evidence type="ECO:0000313" key="4">
    <source>
        <dbReference type="Proteomes" id="UP001596505"/>
    </source>
</evidence>
<keyword evidence="4" id="KW-1185">Reference proteome</keyword>
<feature type="domain" description="AMP-dependent synthetase/ligase" evidence="2">
    <location>
        <begin position="16"/>
        <end position="366"/>
    </location>
</feature>
<dbReference type="SUPFAM" id="SSF56801">
    <property type="entry name" value="Acetyl-CoA synthetase-like"/>
    <property type="match status" value="1"/>
</dbReference>
<protein>
    <submittedName>
        <fullName evidence="3">AMP-binding protein</fullName>
    </submittedName>
</protein>
<accession>A0ABW2PVS6</accession>
<dbReference type="InterPro" id="IPR000873">
    <property type="entry name" value="AMP-dep_synth/lig_dom"/>
</dbReference>
<dbReference type="Pfam" id="PF00501">
    <property type="entry name" value="AMP-binding"/>
    <property type="match status" value="1"/>
</dbReference>
<evidence type="ECO:0000313" key="3">
    <source>
        <dbReference type="EMBL" id="MFC7392767.1"/>
    </source>
</evidence>